<feature type="transmembrane region" description="Helical" evidence="5">
    <location>
        <begin position="104"/>
        <end position="127"/>
    </location>
</feature>
<keyword evidence="2 5" id="KW-0812">Transmembrane</keyword>
<evidence type="ECO:0000313" key="7">
    <source>
        <dbReference type="Proteomes" id="UP000325780"/>
    </source>
</evidence>
<dbReference type="AlphaFoldDB" id="A0A5N6U943"/>
<comment type="catalytic activity">
    <reaction evidence="5">
        <text>[protein]-C-terminal S-[(2E,6E)-farnesyl]-L-cysteine + S-adenosyl-L-methionine = [protein]-C-terminal S-[(2E,6E)-farnesyl]-L-cysteine methyl ester + S-adenosyl-L-homocysteine</text>
        <dbReference type="Rhea" id="RHEA:21672"/>
        <dbReference type="Rhea" id="RHEA-COMP:12125"/>
        <dbReference type="Rhea" id="RHEA-COMP:12126"/>
        <dbReference type="ChEBI" id="CHEBI:57856"/>
        <dbReference type="ChEBI" id="CHEBI:59789"/>
        <dbReference type="ChEBI" id="CHEBI:90510"/>
        <dbReference type="ChEBI" id="CHEBI:90511"/>
        <dbReference type="EC" id="2.1.1.100"/>
    </reaction>
</comment>
<dbReference type="InterPro" id="IPR007269">
    <property type="entry name" value="ICMT_MeTrfase"/>
</dbReference>
<dbReference type="Gene3D" id="1.20.120.1630">
    <property type="match status" value="1"/>
</dbReference>
<feature type="transmembrane region" description="Helical" evidence="5">
    <location>
        <begin position="192"/>
        <end position="214"/>
    </location>
</feature>
<keyword evidence="5" id="KW-0808">Transferase</keyword>
<dbReference type="EMBL" id="ML742024">
    <property type="protein sequence ID" value="KAE8155122.1"/>
    <property type="molecule type" value="Genomic_DNA"/>
</dbReference>
<keyword evidence="3 5" id="KW-1133">Transmembrane helix</keyword>
<keyword evidence="4 5" id="KW-0472">Membrane</keyword>
<accession>A0A5N6U943</accession>
<comment type="subcellular location">
    <subcellularLocation>
        <location evidence="5">Endoplasmic reticulum membrane</location>
        <topology evidence="5">Multi-pass membrane protein</topology>
    </subcellularLocation>
    <subcellularLocation>
        <location evidence="1">Membrane</location>
        <topology evidence="1">Multi-pass membrane protein</topology>
    </subcellularLocation>
</comment>
<gene>
    <name evidence="6" type="ORF">BDV25DRAFT_37979</name>
</gene>
<evidence type="ECO:0000256" key="3">
    <source>
        <dbReference type="ARBA" id="ARBA00022989"/>
    </source>
</evidence>
<evidence type="ECO:0000256" key="5">
    <source>
        <dbReference type="RuleBase" id="RU362022"/>
    </source>
</evidence>
<reference evidence="6 7" key="1">
    <citation type="submission" date="2019-04" db="EMBL/GenBank/DDBJ databases">
        <title>Friends and foes A comparative genomics study of 23 Aspergillus species from section Flavi.</title>
        <authorList>
            <consortium name="DOE Joint Genome Institute"/>
            <person name="Kjaerbolling I."/>
            <person name="Vesth T."/>
            <person name="Frisvad J.C."/>
            <person name="Nybo J.L."/>
            <person name="Theobald S."/>
            <person name="Kildgaard S."/>
            <person name="Isbrandt T."/>
            <person name="Kuo A."/>
            <person name="Sato A."/>
            <person name="Lyhne E.K."/>
            <person name="Kogle M.E."/>
            <person name="Wiebenga A."/>
            <person name="Kun R.S."/>
            <person name="Lubbers R.J."/>
            <person name="Makela M.R."/>
            <person name="Barry K."/>
            <person name="Chovatia M."/>
            <person name="Clum A."/>
            <person name="Daum C."/>
            <person name="Haridas S."/>
            <person name="He G."/>
            <person name="LaButti K."/>
            <person name="Lipzen A."/>
            <person name="Mondo S."/>
            <person name="Riley R."/>
            <person name="Salamov A."/>
            <person name="Simmons B.A."/>
            <person name="Magnuson J.K."/>
            <person name="Henrissat B."/>
            <person name="Mortensen U.H."/>
            <person name="Larsen T.O."/>
            <person name="Devries R.P."/>
            <person name="Grigoriev I.V."/>
            <person name="Machida M."/>
            <person name="Baker S.E."/>
            <person name="Andersen M.R."/>
        </authorList>
    </citation>
    <scope>NUCLEOTIDE SEQUENCE [LARGE SCALE GENOMIC DNA]</scope>
    <source>
        <strain evidence="6 7">IBT 18842</strain>
    </source>
</reference>
<proteinExistence type="inferred from homology"/>
<dbReference type="GO" id="GO:0032259">
    <property type="term" value="P:methylation"/>
    <property type="evidence" value="ECO:0007669"/>
    <property type="project" value="UniProtKB-KW"/>
</dbReference>
<dbReference type="GO" id="GO:0004671">
    <property type="term" value="F:protein C-terminal S-isoprenylcysteine carboxyl O-methyltransferase activity"/>
    <property type="evidence" value="ECO:0007669"/>
    <property type="project" value="UniProtKB-EC"/>
</dbReference>
<feature type="transmembrane region" description="Helical" evidence="5">
    <location>
        <begin position="62"/>
        <end position="84"/>
    </location>
</feature>
<evidence type="ECO:0000256" key="2">
    <source>
        <dbReference type="ARBA" id="ARBA00022692"/>
    </source>
</evidence>
<sequence length="246" mass="27482">MDVQNPTWDPAPVSEPFSDGSSILYCALVIYASYLMTRMFTAPNPDPPHALEPDRLASPKCVVFLHLYQYLLGAVGVLHGLFGLLPRCHKQALCPSASWNSGRFVWSTSSSILLFACLLAAHLRLLAYRQLGKDFTFRLSRPSGLVRSGLYAYMQHPSYTGAIVTVACFTQLLVRSDGILGCWMGNYPWNLVMGGVIYANSAFLVGALLITLPARILKEETLLRECFGAEWDEYHRQTARLIPWVY</sequence>
<dbReference type="Pfam" id="PF04140">
    <property type="entry name" value="ICMT"/>
    <property type="match status" value="1"/>
</dbReference>
<feature type="transmembrane region" description="Helical" evidence="5">
    <location>
        <begin position="148"/>
        <end position="172"/>
    </location>
</feature>
<keyword evidence="5" id="KW-0256">Endoplasmic reticulum</keyword>
<dbReference type="PANTHER" id="PTHR12714:SF9">
    <property type="entry name" value="PROTEIN-S-ISOPRENYLCYSTEINE O-METHYLTRANSFERASE"/>
    <property type="match status" value="1"/>
</dbReference>
<organism evidence="6 7">
    <name type="scientific">Aspergillus avenaceus</name>
    <dbReference type="NCBI Taxonomy" id="36643"/>
    <lineage>
        <taxon>Eukaryota</taxon>
        <taxon>Fungi</taxon>
        <taxon>Dikarya</taxon>
        <taxon>Ascomycota</taxon>
        <taxon>Pezizomycotina</taxon>
        <taxon>Eurotiomycetes</taxon>
        <taxon>Eurotiomycetidae</taxon>
        <taxon>Eurotiales</taxon>
        <taxon>Aspergillaceae</taxon>
        <taxon>Aspergillus</taxon>
        <taxon>Aspergillus subgen. Circumdati</taxon>
    </lineage>
</organism>
<dbReference type="GO" id="GO:0005789">
    <property type="term" value="C:endoplasmic reticulum membrane"/>
    <property type="evidence" value="ECO:0007669"/>
    <property type="project" value="UniProtKB-SubCell"/>
</dbReference>
<dbReference type="PANTHER" id="PTHR12714">
    <property type="entry name" value="PROTEIN-S ISOPRENYLCYSTEINE O-METHYLTRANSFERASE"/>
    <property type="match status" value="1"/>
</dbReference>
<protein>
    <recommendedName>
        <fullName evidence="5">Protein-S-isoprenylcysteine O-methyltransferase</fullName>
        <ecNumber evidence="5">2.1.1.100</ecNumber>
    </recommendedName>
</protein>
<keyword evidence="7" id="KW-1185">Reference proteome</keyword>
<dbReference type="EC" id="2.1.1.100" evidence="5"/>
<evidence type="ECO:0000256" key="1">
    <source>
        <dbReference type="ARBA" id="ARBA00004141"/>
    </source>
</evidence>
<keyword evidence="5" id="KW-0949">S-adenosyl-L-methionine</keyword>
<name>A0A5N6U943_ASPAV</name>
<feature type="transmembrane region" description="Helical" evidence="5">
    <location>
        <begin position="22"/>
        <end position="41"/>
    </location>
</feature>
<dbReference type="Proteomes" id="UP000325780">
    <property type="component" value="Unassembled WGS sequence"/>
</dbReference>
<evidence type="ECO:0000256" key="4">
    <source>
        <dbReference type="ARBA" id="ARBA00023136"/>
    </source>
</evidence>
<dbReference type="OrthoDB" id="422086at2759"/>
<evidence type="ECO:0000313" key="6">
    <source>
        <dbReference type="EMBL" id="KAE8155122.1"/>
    </source>
</evidence>
<keyword evidence="5" id="KW-0489">Methyltransferase</keyword>
<comment type="similarity">
    <text evidence="5">Belongs to the class VI-like SAM-binding methyltransferase superfamily. Isoprenylcysteine carboxyl methyltransferase family.</text>
</comment>